<reference evidence="1" key="1">
    <citation type="submission" date="2021-12" db="EMBL/GenBank/DDBJ databases">
        <title>Black yeast isolated from Biological Soil Crust.</title>
        <authorList>
            <person name="Kurbessoian T."/>
        </authorList>
    </citation>
    <scope>NUCLEOTIDE SEQUENCE</scope>
    <source>
        <strain evidence="1">CCFEE 5208</strain>
    </source>
</reference>
<organism evidence="1 2">
    <name type="scientific">Friedmanniomyces endolithicus</name>
    <dbReference type="NCBI Taxonomy" id="329885"/>
    <lineage>
        <taxon>Eukaryota</taxon>
        <taxon>Fungi</taxon>
        <taxon>Dikarya</taxon>
        <taxon>Ascomycota</taxon>
        <taxon>Pezizomycotina</taxon>
        <taxon>Dothideomycetes</taxon>
        <taxon>Dothideomycetidae</taxon>
        <taxon>Mycosphaerellales</taxon>
        <taxon>Teratosphaeriaceae</taxon>
        <taxon>Friedmanniomyces</taxon>
    </lineage>
</organism>
<gene>
    <name evidence="1" type="ORF">LTR82_017903</name>
</gene>
<sequence>MTSLVKYVIANNGNLSTLFALSPNKFHDAFAENGRFRCKKRFTEQQLHLLRRRSYIDKHTLVKRIDGTIQAITSKDSTVVVWKKPVDLDRAYKTMKKWLSPDMLQFDSDLWWDLMETGVGMPAMEKPPHSHFDLWMLLTQ</sequence>
<comment type="caution">
    <text evidence="1">The sequence shown here is derived from an EMBL/GenBank/DDBJ whole genome shotgun (WGS) entry which is preliminary data.</text>
</comment>
<dbReference type="AlphaFoldDB" id="A0AAN6J3W0"/>
<name>A0AAN6J3W0_9PEZI</name>
<evidence type="ECO:0000313" key="1">
    <source>
        <dbReference type="EMBL" id="KAK0302333.1"/>
    </source>
</evidence>
<evidence type="ECO:0000313" key="2">
    <source>
        <dbReference type="Proteomes" id="UP001168146"/>
    </source>
</evidence>
<dbReference type="Proteomes" id="UP001168146">
    <property type="component" value="Unassembled WGS sequence"/>
</dbReference>
<protein>
    <submittedName>
        <fullName evidence="1">Uncharacterized protein</fullName>
    </submittedName>
</protein>
<accession>A0AAN6J3W0</accession>
<dbReference type="EMBL" id="JASUXU010000194">
    <property type="protein sequence ID" value="KAK0302333.1"/>
    <property type="molecule type" value="Genomic_DNA"/>
</dbReference>
<proteinExistence type="predicted"/>